<feature type="active site" evidence="16">
    <location>
        <position position="110"/>
    </location>
</feature>
<dbReference type="InterPro" id="IPR001126">
    <property type="entry name" value="UmuC"/>
</dbReference>
<gene>
    <name evidence="16" type="primary">dinB</name>
    <name evidence="18" type="ORF">FB474_3784</name>
</gene>
<dbReference type="InterPro" id="IPR043502">
    <property type="entry name" value="DNA/RNA_pol_sf"/>
</dbReference>
<dbReference type="InterPro" id="IPR050116">
    <property type="entry name" value="DNA_polymerase-Y"/>
</dbReference>
<keyword evidence="8 16" id="KW-0479">Metal-binding</keyword>
<accession>A0A542Z9L6</accession>
<evidence type="ECO:0000256" key="7">
    <source>
        <dbReference type="ARBA" id="ARBA00022705"/>
    </source>
</evidence>
<dbReference type="NCBIfam" id="NF002883">
    <property type="entry name" value="PRK03352.1"/>
    <property type="match status" value="1"/>
</dbReference>
<proteinExistence type="inferred from homology"/>
<evidence type="ECO:0000256" key="9">
    <source>
        <dbReference type="ARBA" id="ARBA00022763"/>
    </source>
</evidence>
<keyword evidence="12 16" id="KW-0238">DNA-binding</keyword>
<dbReference type="GO" id="GO:0009432">
    <property type="term" value="P:SOS response"/>
    <property type="evidence" value="ECO:0007669"/>
    <property type="project" value="TreeGrafter"/>
</dbReference>
<keyword evidence="9 16" id="KW-0227">DNA damage</keyword>
<evidence type="ECO:0000256" key="6">
    <source>
        <dbReference type="ARBA" id="ARBA00022695"/>
    </source>
</evidence>
<reference evidence="18 19" key="1">
    <citation type="submission" date="2019-06" db="EMBL/GenBank/DDBJ databases">
        <title>Sequencing the genomes of 1000 actinobacteria strains.</title>
        <authorList>
            <person name="Klenk H.-P."/>
        </authorList>
    </citation>
    <scope>NUCLEOTIDE SEQUENCE [LARGE SCALE GENOMIC DNA]</scope>
    <source>
        <strain evidence="18 19">DSM 18082</strain>
    </source>
</reference>
<dbReference type="AlphaFoldDB" id="A0A542Z9L6"/>
<dbReference type="EC" id="2.7.7.7" evidence="16"/>
<evidence type="ECO:0000256" key="11">
    <source>
        <dbReference type="ARBA" id="ARBA00022932"/>
    </source>
</evidence>
<dbReference type="Pfam" id="PF21999">
    <property type="entry name" value="IMS_HHH_1"/>
    <property type="match status" value="1"/>
</dbReference>
<dbReference type="Pfam" id="PF11799">
    <property type="entry name" value="IMS_C"/>
    <property type="match status" value="1"/>
</dbReference>
<evidence type="ECO:0000256" key="5">
    <source>
        <dbReference type="ARBA" id="ARBA00022679"/>
    </source>
</evidence>
<comment type="cofactor">
    <cofactor evidence="16">
        <name>Mg(2+)</name>
        <dbReference type="ChEBI" id="CHEBI:18420"/>
    </cofactor>
    <text evidence="16">Binds 2 magnesium ions per subunit.</text>
</comment>
<evidence type="ECO:0000256" key="3">
    <source>
        <dbReference type="ARBA" id="ARBA00022457"/>
    </source>
</evidence>
<comment type="subunit">
    <text evidence="16">Monomer.</text>
</comment>
<dbReference type="InterPro" id="IPR053848">
    <property type="entry name" value="IMS_HHH_1"/>
</dbReference>
<dbReference type="InterPro" id="IPR017961">
    <property type="entry name" value="DNA_pol_Y-fam_little_finger"/>
</dbReference>
<dbReference type="GO" id="GO:0042276">
    <property type="term" value="P:error-prone translesion synthesis"/>
    <property type="evidence" value="ECO:0007669"/>
    <property type="project" value="TreeGrafter"/>
</dbReference>
<evidence type="ECO:0000313" key="19">
    <source>
        <dbReference type="Proteomes" id="UP000319514"/>
    </source>
</evidence>
<evidence type="ECO:0000256" key="15">
    <source>
        <dbReference type="ARBA" id="ARBA00049244"/>
    </source>
</evidence>
<dbReference type="Pfam" id="PF00817">
    <property type="entry name" value="IMS"/>
    <property type="match status" value="1"/>
</dbReference>
<feature type="binding site" evidence="16">
    <location>
        <position position="109"/>
    </location>
    <ligand>
        <name>Mg(2+)</name>
        <dbReference type="ChEBI" id="CHEBI:18420"/>
    </ligand>
</feature>
<evidence type="ECO:0000256" key="2">
    <source>
        <dbReference type="ARBA" id="ARBA00010945"/>
    </source>
</evidence>
<dbReference type="InterPro" id="IPR043128">
    <property type="entry name" value="Rev_trsase/Diguanyl_cyclase"/>
</dbReference>
<dbReference type="Gene3D" id="3.30.1490.100">
    <property type="entry name" value="DNA polymerase, Y-family, little finger domain"/>
    <property type="match status" value="1"/>
</dbReference>
<keyword evidence="4 16" id="KW-0963">Cytoplasm</keyword>
<dbReference type="HAMAP" id="MF_01113">
    <property type="entry name" value="DNApol_IV"/>
    <property type="match status" value="1"/>
</dbReference>
<comment type="function">
    <text evidence="14 16">Poorly processive, error-prone DNA polymerase involved in untargeted mutagenesis. Copies undamaged DNA at stalled replication forks, which arise in vivo from mismatched or misaligned primer ends. These misaligned primers can be extended by PolIV. Exhibits no 3'-5' exonuclease (proofreading) activity. May be involved in translesional synthesis, in conjunction with the beta clamp from PolIII.</text>
</comment>
<keyword evidence="11 16" id="KW-0239">DNA-directed DNA polymerase</keyword>
<keyword evidence="13 16" id="KW-0234">DNA repair</keyword>
<keyword evidence="3 16" id="KW-0515">Mutator protein</keyword>
<feature type="site" description="Substrate discrimination" evidence="16">
    <location>
        <position position="17"/>
    </location>
</feature>
<protein>
    <recommendedName>
        <fullName evidence="16">DNA polymerase IV</fullName>
        <shortName evidence="16">Pol IV</shortName>
        <ecNumber evidence="16">2.7.7.7</ecNumber>
    </recommendedName>
</protein>
<dbReference type="GO" id="GO:0005829">
    <property type="term" value="C:cytosol"/>
    <property type="evidence" value="ECO:0007669"/>
    <property type="project" value="TreeGrafter"/>
</dbReference>
<keyword evidence="10 16" id="KW-0460">Magnesium</keyword>
<dbReference type="CDD" id="cd03586">
    <property type="entry name" value="PolY_Pol_IV_kappa"/>
    <property type="match status" value="1"/>
</dbReference>
<dbReference type="SUPFAM" id="SSF100879">
    <property type="entry name" value="Lesion bypass DNA polymerase (Y-family), little finger domain"/>
    <property type="match status" value="1"/>
</dbReference>
<evidence type="ECO:0000313" key="18">
    <source>
        <dbReference type="EMBL" id="TQL57015.1"/>
    </source>
</evidence>
<dbReference type="PANTHER" id="PTHR11076">
    <property type="entry name" value="DNA REPAIR POLYMERASE UMUC / TRANSFERASE FAMILY MEMBER"/>
    <property type="match status" value="1"/>
</dbReference>
<dbReference type="InterPro" id="IPR022880">
    <property type="entry name" value="DNApol_IV"/>
</dbReference>
<evidence type="ECO:0000256" key="13">
    <source>
        <dbReference type="ARBA" id="ARBA00023204"/>
    </source>
</evidence>
<evidence type="ECO:0000256" key="16">
    <source>
        <dbReference type="HAMAP-Rule" id="MF_01113"/>
    </source>
</evidence>
<dbReference type="RefSeq" id="WP_141790358.1">
    <property type="nucleotide sequence ID" value="NZ_BAAAKX010000019.1"/>
</dbReference>
<dbReference type="GO" id="GO:0006281">
    <property type="term" value="P:DNA repair"/>
    <property type="evidence" value="ECO:0007669"/>
    <property type="project" value="UniProtKB-UniRule"/>
</dbReference>
<dbReference type="Gene3D" id="1.10.150.20">
    <property type="entry name" value="5' to 3' exonuclease, C-terminal subdomain"/>
    <property type="match status" value="1"/>
</dbReference>
<keyword evidence="7 16" id="KW-0235">DNA replication</keyword>
<evidence type="ECO:0000256" key="12">
    <source>
        <dbReference type="ARBA" id="ARBA00023125"/>
    </source>
</evidence>
<dbReference type="Gene3D" id="3.30.70.270">
    <property type="match status" value="1"/>
</dbReference>
<evidence type="ECO:0000256" key="8">
    <source>
        <dbReference type="ARBA" id="ARBA00022723"/>
    </source>
</evidence>
<sequence>MEPVPRWVLHVDLDQFIAAVEVLRRPDLRGRPVVVGGDGDPGKRGVVSTASYEARAFGVHSGMPLRTAARRCPDAVFLPVDREVYEAASTTVMDTLRTFDAVVEVLGWDEAFLGVRTDDPEALAREVQRRVREATGLDCSVGIGQNLLQAKLATGFGKPAGVFRITHDSWFGLLGDRPTDVLWGIGAKTAKRLAGLGITTVAELAETDPEALAAQVGPKTGPWLVNLGRGLSRARVTGTPWVARSRSREVTFQVNVDDWAEVQAQVARVARQVAQDVAAEQRPVDRVTVKVRYAPFTTHTHGHPLPGPTLDATVIEDGAAAALAMFTDHRPVRLVGVRAEFAGG</sequence>
<keyword evidence="5 16" id="KW-0808">Transferase</keyword>
<comment type="caution">
    <text evidence="18">The sequence shown here is derived from an EMBL/GenBank/DDBJ whole genome shotgun (WGS) entry which is preliminary data.</text>
</comment>
<dbReference type="InterPro" id="IPR036775">
    <property type="entry name" value="DNA_pol_Y-fam_lit_finger_sf"/>
</dbReference>
<dbReference type="PANTHER" id="PTHR11076:SF33">
    <property type="entry name" value="DNA POLYMERASE KAPPA"/>
    <property type="match status" value="1"/>
</dbReference>
<dbReference type="OrthoDB" id="9808813at2"/>
<dbReference type="GO" id="GO:0003684">
    <property type="term" value="F:damaged DNA binding"/>
    <property type="evidence" value="ECO:0007669"/>
    <property type="project" value="InterPro"/>
</dbReference>
<evidence type="ECO:0000259" key="17">
    <source>
        <dbReference type="PROSITE" id="PS50173"/>
    </source>
</evidence>
<dbReference type="SUPFAM" id="SSF56672">
    <property type="entry name" value="DNA/RNA polymerases"/>
    <property type="match status" value="1"/>
</dbReference>
<keyword evidence="19" id="KW-1185">Reference proteome</keyword>
<dbReference type="PROSITE" id="PS50173">
    <property type="entry name" value="UMUC"/>
    <property type="match status" value="1"/>
</dbReference>
<dbReference type="GO" id="GO:0003887">
    <property type="term" value="F:DNA-directed DNA polymerase activity"/>
    <property type="evidence" value="ECO:0007669"/>
    <property type="project" value="UniProtKB-UniRule"/>
</dbReference>
<name>A0A542Z9L6_9MICO</name>
<dbReference type="GO" id="GO:0006261">
    <property type="term" value="P:DNA-templated DNA replication"/>
    <property type="evidence" value="ECO:0007669"/>
    <property type="project" value="UniProtKB-UniRule"/>
</dbReference>
<evidence type="ECO:0000256" key="1">
    <source>
        <dbReference type="ARBA" id="ARBA00004496"/>
    </source>
</evidence>
<comment type="similarity">
    <text evidence="2 16">Belongs to the DNA polymerase type-Y family.</text>
</comment>
<comment type="catalytic activity">
    <reaction evidence="15 16">
        <text>DNA(n) + a 2'-deoxyribonucleoside 5'-triphosphate = DNA(n+1) + diphosphate</text>
        <dbReference type="Rhea" id="RHEA:22508"/>
        <dbReference type="Rhea" id="RHEA-COMP:17339"/>
        <dbReference type="Rhea" id="RHEA-COMP:17340"/>
        <dbReference type="ChEBI" id="CHEBI:33019"/>
        <dbReference type="ChEBI" id="CHEBI:61560"/>
        <dbReference type="ChEBI" id="CHEBI:173112"/>
        <dbReference type="EC" id="2.7.7.7"/>
    </reaction>
</comment>
<dbReference type="Gene3D" id="3.40.1170.60">
    <property type="match status" value="1"/>
</dbReference>
<evidence type="ECO:0000256" key="14">
    <source>
        <dbReference type="ARBA" id="ARBA00025589"/>
    </source>
</evidence>
<organism evidence="18 19">
    <name type="scientific">Oryzihumus leptocrescens</name>
    <dbReference type="NCBI Taxonomy" id="297536"/>
    <lineage>
        <taxon>Bacteria</taxon>
        <taxon>Bacillati</taxon>
        <taxon>Actinomycetota</taxon>
        <taxon>Actinomycetes</taxon>
        <taxon>Micrococcales</taxon>
        <taxon>Intrasporangiaceae</taxon>
        <taxon>Oryzihumus</taxon>
    </lineage>
</organism>
<dbReference type="EMBL" id="VFOQ01000002">
    <property type="protein sequence ID" value="TQL57015.1"/>
    <property type="molecule type" value="Genomic_DNA"/>
</dbReference>
<evidence type="ECO:0000256" key="4">
    <source>
        <dbReference type="ARBA" id="ARBA00022490"/>
    </source>
</evidence>
<evidence type="ECO:0000256" key="10">
    <source>
        <dbReference type="ARBA" id="ARBA00022842"/>
    </source>
</evidence>
<dbReference type="FunFam" id="3.40.1170.60:FF:000001">
    <property type="entry name" value="DNA polymerase IV"/>
    <property type="match status" value="1"/>
</dbReference>
<feature type="domain" description="UmuC" evidence="17">
    <location>
        <begin position="8"/>
        <end position="186"/>
    </location>
</feature>
<comment type="subcellular location">
    <subcellularLocation>
        <location evidence="1 16">Cytoplasm</location>
    </subcellularLocation>
</comment>
<feature type="binding site" evidence="16">
    <location>
        <position position="12"/>
    </location>
    <ligand>
        <name>Mg(2+)</name>
        <dbReference type="ChEBI" id="CHEBI:18420"/>
    </ligand>
</feature>
<keyword evidence="6 16" id="KW-0548">Nucleotidyltransferase</keyword>
<dbReference type="GO" id="GO:0000287">
    <property type="term" value="F:magnesium ion binding"/>
    <property type="evidence" value="ECO:0007669"/>
    <property type="project" value="UniProtKB-UniRule"/>
</dbReference>
<dbReference type="Proteomes" id="UP000319514">
    <property type="component" value="Unassembled WGS sequence"/>
</dbReference>